<reference evidence="2" key="2">
    <citation type="journal article" date="2015" name="Data Brief">
        <title>Shoot transcriptome of the giant reed, Arundo donax.</title>
        <authorList>
            <person name="Barrero R.A."/>
            <person name="Guerrero F.D."/>
            <person name="Moolhuijzen P."/>
            <person name="Goolsby J.A."/>
            <person name="Tidwell J."/>
            <person name="Bellgard S.E."/>
            <person name="Bellgard M.I."/>
        </authorList>
    </citation>
    <scope>NUCLEOTIDE SEQUENCE</scope>
    <source>
        <tissue evidence="2">Shoot tissue taken approximately 20 cm above the soil surface</tissue>
    </source>
</reference>
<evidence type="ECO:0000313" key="2">
    <source>
        <dbReference type="EMBL" id="JAE36473.1"/>
    </source>
</evidence>
<evidence type="ECO:0000256" key="1">
    <source>
        <dbReference type="SAM" id="Phobius"/>
    </source>
</evidence>
<protein>
    <submittedName>
        <fullName evidence="2">Uncharacterized protein</fullName>
    </submittedName>
</protein>
<keyword evidence="1" id="KW-0812">Transmembrane</keyword>
<reference evidence="2" key="1">
    <citation type="submission" date="2014-09" db="EMBL/GenBank/DDBJ databases">
        <authorList>
            <person name="Magalhaes I.L.F."/>
            <person name="Oliveira U."/>
            <person name="Santos F.R."/>
            <person name="Vidigal T.H.D.A."/>
            <person name="Brescovit A.D."/>
            <person name="Santos A.J."/>
        </authorList>
    </citation>
    <scope>NUCLEOTIDE SEQUENCE</scope>
    <source>
        <tissue evidence="2">Shoot tissue taken approximately 20 cm above the soil surface</tissue>
    </source>
</reference>
<sequence length="50" mass="6009">MQKGRLVLHYMHFLRVLITWLVFSANATSMVSFFEWLLQRSAIVHKILEF</sequence>
<name>A0A0A9HU72_ARUDO</name>
<keyword evidence="1" id="KW-1133">Transmembrane helix</keyword>
<accession>A0A0A9HU72</accession>
<dbReference type="EMBL" id="GBRH01161423">
    <property type="protein sequence ID" value="JAE36473.1"/>
    <property type="molecule type" value="Transcribed_RNA"/>
</dbReference>
<organism evidence="2">
    <name type="scientific">Arundo donax</name>
    <name type="common">Giant reed</name>
    <name type="synonym">Donax arundinaceus</name>
    <dbReference type="NCBI Taxonomy" id="35708"/>
    <lineage>
        <taxon>Eukaryota</taxon>
        <taxon>Viridiplantae</taxon>
        <taxon>Streptophyta</taxon>
        <taxon>Embryophyta</taxon>
        <taxon>Tracheophyta</taxon>
        <taxon>Spermatophyta</taxon>
        <taxon>Magnoliopsida</taxon>
        <taxon>Liliopsida</taxon>
        <taxon>Poales</taxon>
        <taxon>Poaceae</taxon>
        <taxon>PACMAD clade</taxon>
        <taxon>Arundinoideae</taxon>
        <taxon>Arundineae</taxon>
        <taxon>Arundo</taxon>
    </lineage>
</organism>
<keyword evidence="1" id="KW-0472">Membrane</keyword>
<dbReference type="AlphaFoldDB" id="A0A0A9HU72"/>
<feature type="transmembrane region" description="Helical" evidence="1">
    <location>
        <begin position="12"/>
        <end position="38"/>
    </location>
</feature>
<proteinExistence type="predicted"/>